<name>A0ABN3UWR0_9MICO</name>
<gene>
    <name evidence="2" type="ORF">GCM10009867_36260</name>
</gene>
<evidence type="ECO:0000313" key="3">
    <source>
        <dbReference type="Proteomes" id="UP001501326"/>
    </source>
</evidence>
<protein>
    <recommendedName>
        <fullName evidence="1">DUF559 domain-containing protein</fullName>
    </recommendedName>
</protein>
<keyword evidence="3" id="KW-1185">Reference proteome</keyword>
<dbReference type="EMBL" id="BAAARN010000005">
    <property type="protein sequence ID" value="GAA2739585.1"/>
    <property type="molecule type" value="Genomic_DNA"/>
</dbReference>
<accession>A0ABN3UWR0</accession>
<dbReference type="Gene3D" id="3.40.960.10">
    <property type="entry name" value="VSR Endonuclease"/>
    <property type="match status" value="1"/>
</dbReference>
<dbReference type="Proteomes" id="UP001501326">
    <property type="component" value="Unassembled WGS sequence"/>
</dbReference>
<feature type="domain" description="DUF559" evidence="1">
    <location>
        <begin position="38"/>
        <end position="98"/>
    </location>
</feature>
<organism evidence="2 3">
    <name type="scientific">Pedococcus aerophilus</name>
    <dbReference type="NCBI Taxonomy" id="436356"/>
    <lineage>
        <taxon>Bacteria</taxon>
        <taxon>Bacillati</taxon>
        <taxon>Actinomycetota</taxon>
        <taxon>Actinomycetes</taxon>
        <taxon>Micrococcales</taxon>
        <taxon>Intrasporangiaceae</taxon>
        <taxon>Pedococcus</taxon>
    </lineage>
</organism>
<evidence type="ECO:0000259" key="1">
    <source>
        <dbReference type="Pfam" id="PF04480"/>
    </source>
</evidence>
<comment type="caution">
    <text evidence="2">The sequence shown here is derived from an EMBL/GenBank/DDBJ whole genome shotgun (WGS) entry which is preliminary data.</text>
</comment>
<dbReference type="InterPro" id="IPR007569">
    <property type="entry name" value="DUF559"/>
</dbReference>
<dbReference type="RefSeq" id="WP_344196074.1">
    <property type="nucleotide sequence ID" value="NZ_BAAARN010000005.1"/>
</dbReference>
<dbReference type="SUPFAM" id="SSF52980">
    <property type="entry name" value="Restriction endonuclease-like"/>
    <property type="match status" value="1"/>
</dbReference>
<sequence>MESRLRMLLVLAGLPEPVVNHIEYTDDGRWLRRFDLSYPEHRLAIEYDGRQHAESTRQWQRDVERREGLDQDGWRLVVVLSRGVNGRPRETLDRVVAAMRACGMPARIRSDEWRIHFPGRG</sequence>
<reference evidence="2 3" key="1">
    <citation type="journal article" date="2019" name="Int. J. Syst. Evol. Microbiol.">
        <title>The Global Catalogue of Microorganisms (GCM) 10K type strain sequencing project: providing services to taxonomists for standard genome sequencing and annotation.</title>
        <authorList>
            <consortium name="The Broad Institute Genomics Platform"/>
            <consortium name="The Broad Institute Genome Sequencing Center for Infectious Disease"/>
            <person name="Wu L."/>
            <person name="Ma J."/>
        </authorList>
    </citation>
    <scope>NUCLEOTIDE SEQUENCE [LARGE SCALE GENOMIC DNA]</scope>
    <source>
        <strain evidence="2 3">JCM 16378</strain>
    </source>
</reference>
<evidence type="ECO:0000313" key="2">
    <source>
        <dbReference type="EMBL" id="GAA2739585.1"/>
    </source>
</evidence>
<dbReference type="Pfam" id="PF04480">
    <property type="entry name" value="DUF559"/>
    <property type="match status" value="1"/>
</dbReference>
<proteinExistence type="predicted"/>
<dbReference type="InterPro" id="IPR011335">
    <property type="entry name" value="Restrct_endonuc-II-like"/>
</dbReference>